<gene>
    <name evidence="6" type="primary">rhaA</name>
    <name evidence="8" type="ORF">HNR46_003496</name>
</gene>
<comment type="cofactor">
    <cofactor evidence="6">
        <name>Mn(2+)</name>
        <dbReference type="ChEBI" id="CHEBI:29035"/>
    </cofactor>
    <text evidence="6">Binds 1 Mn(2+) ion per subunit.</text>
</comment>
<comment type="pathway">
    <text evidence="6">Carbohydrate degradation; L-rhamnose degradation; glycerone phosphate from L-rhamnose: step 1/3.</text>
</comment>
<dbReference type="SUPFAM" id="SSF51658">
    <property type="entry name" value="Xylose isomerase-like"/>
    <property type="match status" value="1"/>
</dbReference>
<keyword evidence="1 6" id="KW-0963">Cytoplasm</keyword>
<feature type="binding site" evidence="6">
    <location>
        <position position="311"/>
    </location>
    <ligand>
        <name>Mn(2+)</name>
        <dbReference type="ChEBI" id="CHEBI:29035"/>
    </ligand>
</feature>
<dbReference type="Pfam" id="PF06134">
    <property type="entry name" value="RhaA"/>
    <property type="match status" value="1"/>
</dbReference>
<dbReference type="PANTHER" id="PTHR30268">
    <property type="entry name" value="L-RHAMNOSE ISOMERASE"/>
    <property type="match status" value="1"/>
</dbReference>
<dbReference type="NCBIfam" id="NF002203">
    <property type="entry name" value="PRK01076.1"/>
    <property type="match status" value="1"/>
</dbReference>
<dbReference type="InterPro" id="IPR036237">
    <property type="entry name" value="Xyl_isomerase-like_sf"/>
</dbReference>
<accession>A0A840VKQ4</accession>
<evidence type="ECO:0000256" key="7">
    <source>
        <dbReference type="NCBIfam" id="TIGR01748"/>
    </source>
</evidence>
<sequence>MNSSAIELHRFRHRLPPITSLTPLMYSSAREQYATLGIDTETALQRLSNIPISIHCWQGDDVGGFENPDGPLGSGLAVTGNYPGKARTPEELRSDLEKALSLIPGNHRLNLHAIYLESPTRVERDAIETRHFQGWIDWCKAQGLGLDFNPSCFAHPMADSGLTLSSPDAGIRQFWIDHCKACRVIANDMGAQLGGATVTNIWVPDGYKDTPADRMAPRQRLKDALDEILAVPTPHNLDAVESKLFGIGSEAYVTGSHEFYMGYAMQKQILLCLDAGHFHPTEMISEKISSCLLFLPQLLLHVSRGVRWDSDHVVTLSDELYAIAREIVSHQVEDRVHIGLDFFDASINRVAAWTIGVRNTQRALLAGLLEPTAQLRQAEMEGDFTTRLALQEEMKTFPLGAVWDEFCRRNDVPVGPQWISEVRQYENDVLSQR</sequence>
<feature type="binding site" evidence="6">
    <location>
        <position position="309"/>
    </location>
    <ligand>
        <name>Mn(2+)</name>
        <dbReference type="ChEBI" id="CHEBI:29035"/>
    </ligand>
</feature>
<feature type="binding site" evidence="6">
    <location>
        <position position="277"/>
    </location>
    <ligand>
        <name>Mn(2+)</name>
        <dbReference type="ChEBI" id="CHEBI:29035"/>
    </ligand>
</feature>
<proteinExistence type="inferred from homology"/>
<dbReference type="NCBIfam" id="TIGR01748">
    <property type="entry name" value="rhaA"/>
    <property type="match status" value="1"/>
</dbReference>
<dbReference type="Proteomes" id="UP000557717">
    <property type="component" value="Unassembled WGS sequence"/>
</dbReference>
<dbReference type="PANTHER" id="PTHR30268:SF0">
    <property type="entry name" value="L-RHAMNOSE ISOMERASE"/>
    <property type="match status" value="1"/>
</dbReference>
<evidence type="ECO:0000256" key="2">
    <source>
        <dbReference type="ARBA" id="ARBA00022723"/>
    </source>
</evidence>
<dbReference type="AlphaFoldDB" id="A0A840VKQ4"/>
<evidence type="ECO:0000256" key="3">
    <source>
        <dbReference type="ARBA" id="ARBA00023211"/>
    </source>
</evidence>
<comment type="similarity">
    <text evidence="6">Belongs to the rhamnose isomerase family.</text>
</comment>
<dbReference type="GO" id="GO:0019301">
    <property type="term" value="P:rhamnose catabolic process"/>
    <property type="evidence" value="ECO:0007669"/>
    <property type="project" value="UniProtKB-UniRule"/>
</dbReference>
<dbReference type="GO" id="GO:0030145">
    <property type="term" value="F:manganese ion binding"/>
    <property type="evidence" value="ECO:0007669"/>
    <property type="project" value="UniProtKB-UniRule"/>
</dbReference>
<keyword evidence="2 6" id="KW-0479">Metal-binding</keyword>
<dbReference type="InterPro" id="IPR050337">
    <property type="entry name" value="L-rhamnose_isomerase"/>
</dbReference>
<dbReference type="Gene3D" id="3.20.20.150">
    <property type="entry name" value="Divalent-metal-dependent TIM barrel enzymes"/>
    <property type="match status" value="1"/>
</dbReference>
<organism evidence="8 9">
    <name type="scientific">Haloferula luteola</name>
    <dbReference type="NCBI Taxonomy" id="595692"/>
    <lineage>
        <taxon>Bacteria</taxon>
        <taxon>Pseudomonadati</taxon>
        <taxon>Verrucomicrobiota</taxon>
        <taxon>Verrucomicrobiia</taxon>
        <taxon>Verrucomicrobiales</taxon>
        <taxon>Verrucomicrobiaceae</taxon>
        <taxon>Haloferula</taxon>
    </lineage>
</organism>
<evidence type="ECO:0000256" key="6">
    <source>
        <dbReference type="HAMAP-Rule" id="MF_00541"/>
    </source>
</evidence>
<keyword evidence="4 6" id="KW-0413">Isomerase</keyword>
<dbReference type="GO" id="GO:0019324">
    <property type="term" value="P:L-lyxose metabolic process"/>
    <property type="evidence" value="ECO:0007669"/>
    <property type="project" value="TreeGrafter"/>
</dbReference>
<dbReference type="InterPro" id="IPR009308">
    <property type="entry name" value="Rhamnose_isomerase"/>
</dbReference>
<dbReference type="GO" id="GO:0005737">
    <property type="term" value="C:cytoplasm"/>
    <property type="evidence" value="ECO:0007669"/>
    <property type="project" value="UniProtKB-SubCell"/>
</dbReference>
<evidence type="ECO:0000256" key="4">
    <source>
        <dbReference type="ARBA" id="ARBA00023235"/>
    </source>
</evidence>
<dbReference type="EMBL" id="JACHFD010000022">
    <property type="protein sequence ID" value="MBB5353241.1"/>
    <property type="molecule type" value="Genomic_DNA"/>
</dbReference>
<name>A0A840VKQ4_9BACT</name>
<dbReference type="EC" id="5.3.1.14" evidence="6 7"/>
<keyword evidence="5 6" id="KW-0684">Rhamnose metabolism</keyword>
<comment type="catalytic activity">
    <reaction evidence="6">
        <text>L-rhamnopyranose = L-rhamnulose</text>
        <dbReference type="Rhea" id="RHEA:23160"/>
        <dbReference type="ChEBI" id="CHEBI:17897"/>
        <dbReference type="ChEBI" id="CHEBI:62346"/>
        <dbReference type="EC" id="5.3.1.14"/>
    </reaction>
</comment>
<evidence type="ECO:0000313" key="8">
    <source>
        <dbReference type="EMBL" id="MBB5353241.1"/>
    </source>
</evidence>
<evidence type="ECO:0000313" key="9">
    <source>
        <dbReference type="Proteomes" id="UP000557717"/>
    </source>
</evidence>
<dbReference type="UniPathway" id="UPA00541">
    <property type="reaction ID" value="UER00601"/>
</dbReference>
<comment type="subcellular location">
    <subcellularLocation>
        <location evidence="6">Cytoplasm</location>
    </subcellularLocation>
</comment>
<evidence type="ECO:0000256" key="1">
    <source>
        <dbReference type="ARBA" id="ARBA00022490"/>
    </source>
</evidence>
<comment type="function">
    <text evidence="6">Catalyzes the interconversion of L-rhamnose and L-rhamnulose.</text>
</comment>
<keyword evidence="9" id="KW-1185">Reference proteome</keyword>
<keyword evidence="3 6" id="KW-0464">Manganese</keyword>
<evidence type="ECO:0000256" key="5">
    <source>
        <dbReference type="ARBA" id="ARBA00023308"/>
    </source>
</evidence>
<dbReference type="HAMAP" id="MF_00541">
    <property type="entry name" value="RhaA"/>
    <property type="match status" value="1"/>
</dbReference>
<dbReference type="GO" id="GO:0008740">
    <property type="term" value="F:L-rhamnose isomerase activity"/>
    <property type="evidence" value="ECO:0007669"/>
    <property type="project" value="UniProtKB-UniRule"/>
</dbReference>
<comment type="caution">
    <text evidence="8">The sequence shown here is derived from an EMBL/GenBank/DDBJ whole genome shotgun (WGS) entry which is preliminary data.</text>
</comment>
<protein>
    <recommendedName>
        <fullName evidence="6 7">L-rhamnose isomerase</fullName>
        <ecNumber evidence="6 7">5.3.1.14</ecNumber>
    </recommendedName>
</protein>
<reference evidence="8 9" key="1">
    <citation type="submission" date="2020-08" db="EMBL/GenBank/DDBJ databases">
        <title>Genomic Encyclopedia of Type Strains, Phase IV (KMG-IV): sequencing the most valuable type-strain genomes for metagenomic binning, comparative biology and taxonomic classification.</title>
        <authorList>
            <person name="Goeker M."/>
        </authorList>
    </citation>
    <scope>NUCLEOTIDE SEQUENCE [LARGE SCALE GENOMIC DNA]</scope>
    <source>
        <strain evidence="8 9">YC6886</strain>
    </source>
</reference>